<evidence type="ECO:0000313" key="2">
    <source>
        <dbReference type="Proteomes" id="UP000494206"/>
    </source>
</evidence>
<dbReference type="AlphaFoldDB" id="A0A8S1F5X2"/>
<gene>
    <name evidence="1" type="ORF">CBOVIS_LOCUS10914</name>
</gene>
<dbReference type="EMBL" id="CADEPM010000008">
    <property type="protein sequence ID" value="CAB3409235.1"/>
    <property type="molecule type" value="Genomic_DNA"/>
</dbReference>
<reference evidence="1 2" key="1">
    <citation type="submission" date="2020-04" db="EMBL/GenBank/DDBJ databases">
        <authorList>
            <person name="Laetsch R D."/>
            <person name="Stevens L."/>
            <person name="Kumar S."/>
            <person name="Blaxter L. M."/>
        </authorList>
    </citation>
    <scope>NUCLEOTIDE SEQUENCE [LARGE SCALE GENOMIC DNA]</scope>
</reference>
<keyword evidence="2" id="KW-1185">Reference proteome</keyword>
<proteinExistence type="predicted"/>
<evidence type="ECO:0000313" key="1">
    <source>
        <dbReference type="EMBL" id="CAB3409235.1"/>
    </source>
</evidence>
<name>A0A8S1F5X2_9PELO</name>
<dbReference type="Proteomes" id="UP000494206">
    <property type="component" value="Unassembled WGS sequence"/>
</dbReference>
<protein>
    <submittedName>
        <fullName evidence="1">Uncharacterized protein</fullName>
    </submittedName>
</protein>
<comment type="caution">
    <text evidence="1">The sequence shown here is derived from an EMBL/GenBank/DDBJ whole genome shotgun (WGS) entry which is preliminary data.</text>
</comment>
<accession>A0A8S1F5X2</accession>
<sequence>MDDSLASATEEIRESLDDKMPWKQLMTYDHAKRRLETGVRKQVMSRIHRQAPTGRLVHQPSRTQSKRQEHWRMCCRLRGVTEKVTCNAIARIDHDPTTTGSTEDTNDTTAHRAYRVVCVQTVKIEPNTERLIPATLQETGVRACLLICPYPSAACSPGEEEVRRPHWPTCSQRSTRHTCFGGTYNGRHQFRHGATIHNNVCLVATIMKIRATIITEQIQDPTISRIKQELAQHPIIKNKIYRLFSEL</sequence>
<organism evidence="1 2">
    <name type="scientific">Caenorhabditis bovis</name>
    <dbReference type="NCBI Taxonomy" id="2654633"/>
    <lineage>
        <taxon>Eukaryota</taxon>
        <taxon>Metazoa</taxon>
        <taxon>Ecdysozoa</taxon>
        <taxon>Nematoda</taxon>
        <taxon>Chromadorea</taxon>
        <taxon>Rhabditida</taxon>
        <taxon>Rhabditina</taxon>
        <taxon>Rhabditomorpha</taxon>
        <taxon>Rhabditoidea</taxon>
        <taxon>Rhabditidae</taxon>
        <taxon>Peloderinae</taxon>
        <taxon>Caenorhabditis</taxon>
    </lineage>
</organism>